<dbReference type="FunFam" id="3.40.50.300:FF:003492">
    <property type="entry name" value="AGAP012735-PA"/>
    <property type="match status" value="1"/>
</dbReference>
<proteinExistence type="predicted"/>
<feature type="non-terminal residue" evidence="4">
    <location>
        <position position="1"/>
    </location>
</feature>
<name>A0A392MRU4_9FABA</name>
<evidence type="ECO:0000259" key="3">
    <source>
        <dbReference type="Pfam" id="PF00005"/>
    </source>
</evidence>
<protein>
    <submittedName>
        <fullName evidence="4">ABC transporter C family member 5-like</fullName>
    </submittedName>
</protein>
<keyword evidence="5" id="KW-1185">Reference proteome</keyword>
<dbReference type="PANTHER" id="PTHR24223">
    <property type="entry name" value="ATP-BINDING CASSETTE SUB-FAMILY C"/>
    <property type="match status" value="1"/>
</dbReference>
<feature type="domain" description="ABC transporter" evidence="3">
    <location>
        <begin position="4"/>
        <end position="35"/>
    </location>
</feature>
<dbReference type="PANTHER" id="PTHR24223:SF391">
    <property type="entry name" value="ABC-TYPE XENOBIOTIC TRANSPORTER"/>
    <property type="match status" value="1"/>
</dbReference>
<evidence type="ECO:0000313" key="5">
    <source>
        <dbReference type="Proteomes" id="UP000265520"/>
    </source>
</evidence>
<evidence type="ECO:0000256" key="2">
    <source>
        <dbReference type="ARBA" id="ARBA00022840"/>
    </source>
</evidence>
<organism evidence="4 5">
    <name type="scientific">Trifolium medium</name>
    <dbReference type="NCBI Taxonomy" id="97028"/>
    <lineage>
        <taxon>Eukaryota</taxon>
        <taxon>Viridiplantae</taxon>
        <taxon>Streptophyta</taxon>
        <taxon>Embryophyta</taxon>
        <taxon>Tracheophyta</taxon>
        <taxon>Spermatophyta</taxon>
        <taxon>Magnoliopsida</taxon>
        <taxon>eudicotyledons</taxon>
        <taxon>Gunneridae</taxon>
        <taxon>Pentapetalae</taxon>
        <taxon>rosids</taxon>
        <taxon>fabids</taxon>
        <taxon>Fabales</taxon>
        <taxon>Fabaceae</taxon>
        <taxon>Papilionoideae</taxon>
        <taxon>50 kb inversion clade</taxon>
        <taxon>NPAAA clade</taxon>
        <taxon>Hologalegina</taxon>
        <taxon>IRL clade</taxon>
        <taxon>Trifolieae</taxon>
        <taxon>Trifolium</taxon>
    </lineage>
</organism>
<dbReference type="InterPro" id="IPR003439">
    <property type="entry name" value="ABC_transporter-like_ATP-bd"/>
</dbReference>
<dbReference type="EMBL" id="LXQA010016034">
    <property type="protein sequence ID" value="MCH89378.1"/>
    <property type="molecule type" value="Genomic_DNA"/>
</dbReference>
<sequence>LENGDNWSVGQRQLVSLGRALLKQSKILVLDEATASVDSATDKLIQKVIREEFRDCTVCTIAHRIPTVIDSDLVLVLSDGLVAEFDTPLRLLEDKSSMFLKLVTEYSSRSSGMPDF</sequence>
<dbReference type="AlphaFoldDB" id="A0A392MRU4"/>
<dbReference type="InterPro" id="IPR027417">
    <property type="entry name" value="P-loop_NTPase"/>
</dbReference>
<dbReference type="Pfam" id="PF00005">
    <property type="entry name" value="ABC_tran"/>
    <property type="match status" value="1"/>
</dbReference>
<evidence type="ECO:0000313" key="4">
    <source>
        <dbReference type="EMBL" id="MCH89378.1"/>
    </source>
</evidence>
<evidence type="ECO:0000256" key="1">
    <source>
        <dbReference type="ARBA" id="ARBA00022741"/>
    </source>
</evidence>
<gene>
    <name evidence="4" type="ORF">A2U01_0010273</name>
</gene>
<keyword evidence="1" id="KW-0547">Nucleotide-binding</keyword>
<dbReference type="GO" id="GO:0016887">
    <property type="term" value="F:ATP hydrolysis activity"/>
    <property type="evidence" value="ECO:0007669"/>
    <property type="project" value="InterPro"/>
</dbReference>
<accession>A0A392MRU4</accession>
<dbReference type="GO" id="GO:0042626">
    <property type="term" value="F:ATPase-coupled transmembrane transporter activity"/>
    <property type="evidence" value="ECO:0007669"/>
    <property type="project" value="TreeGrafter"/>
</dbReference>
<dbReference type="InterPro" id="IPR050173">
    <property type="entry name" value="ABC_transporter_C-like"/>
</dbReference>
<keyword evidence="2" id="KW-0067">ATP-binding</keyword>
<comment type="caution">
    <text evidence="4">The sequence shown here is derived from an EMBL/GenBank/DDBJ whole genome shotgun (WGS) entry which is preliminary data.</text>
</comment>
<reference evidence="4 5" key="1">
    <citation type="journal article" date="2018" name="Front. Plant Sci.">
        <title>Red Clover (Trifolium pratense) and Zigzag Clover (T. medium) - A Picture of Genomic Similarities and Differences.</title>
        <authorList>
            <person name="Dluhosova J."/>
            <person name="Istvanek J."/>
            <person name="Nedelnik J."/>
            <person name="Repkova J."/>
        </authorList>
    </citation>
    <scope>NUCLEOTIDE SEQUENCE [LARGE SCALE GENOMIC DNA]</scope>
    <source>
        <strain evidence="5">cv. 10/8</strain>
        <tissue evidence="4">Leaf</tissue>
    </source>
</reference>
<dbReference type="Proteomes" id="UP000265520">
    <property type="component" value="Unassembled WGS sequence"/>
</dbReference>
<dbReference type="SUPFAM" id="SSF52540">
    <property type="entry name" value="P-loop containing nucleoside triphosphate hydrolases"/>
    <property type="match status" value="1"/>
</dbReference>
<dbReference type="Gene3D" id="3.40.50.300">
    <property type="entry name" value="P-loop containing nucleotide triphosphate hydrolases"/>
    <property type="match status" value="1"/>
</dbReference>
<dbReference type="GO" id="GO:0005524">
    <property type="term" value="F:ATP binding"/>
    <property type="evidence" value="ECO:0007669"/>
    <property type="project" value="UniProtKB-KW"/>
</dbReference>
<dbReference type="GO" id="GO:0016020">
    <property type="term" value="C:membrane"/>
    <property type="evidence" value="ECO:0007669"/>
    <property type="project" value="TreeGrafter"/>
</dbReference>